<dbReference type="GO" id="GO:0000906">
    <property type="term" value="F:6,7-dimethyl-8-ribityllumazine synthase activity"/>
    <property type="evidence" value="ECO:0007669"/>
    <property type="project" value="UniProtKB-EC"/>
</dbReference>
<dbReference type="UniPathway" id="UPA00275">
    <property type="reaction ID" value="UER00404"/>
</dbReference>
<dbReference type="HAMAP" id="MF_00178">
    <property type="entry name" value="Lumazine_synth"/>
    <property type="match status" value="1"/>
</dbReference>
<evidence type="ECO:0000256" key="5">
    <source>
        <dbReference type="ARBA" id="ARBA00022679"/>
    </source>
</evidence>
<name>E6PEA5_9ZZZZ</name>
<dbReference type="PANTHER" id="PTHR21058:SF0">
    <property type="entry name" value="6,7-DIMETHYL-8-RIBITYLLUMAZINE SYNTHASE"/>
    <property type="match status" value="1"/>
</dbReference>
<evidence type="ECO:0000256" key="4">
    <source>
        <dbReference type="ARBA" id="ARBA00022619"/>
    </source>
</evidence>
<keyword evidence="5 7" id="KW-0808">Transferase</keyword>
<dbReference type="InterPro" id="IPR034964">
    <property type="entry name" value="LS"/>
</dbReference>
<comment type="similarity">
    <text evidence="2">Belongs to the DMRL synthase family.</text>
</comment>
<evidence type="ECO:0000256" key="6">
    <source>
        <dbReference type="ARBA" id="ARBA00048785"/>
    </source>
</evidence>
<proteinExistence type="inferred from homology"/>
<evidence type="ECO:0000256" key="1">
    <source>
        <dbReference type="ARBA" id="ARBA00004917"/>
    </source>
</evidence>
<dbReference type="AlphaFoldDB" id="E6PEA5"/>
<keyword evidence="4" id="KW-0686">Riboflavin biosynthesis</keyword>
<gene>
    <name evidence="7" type="primary">ribH</name>
    <name evidence="7" type="ORF">CARN1_0421</name>
</gene>
<dbReference type="Pfam" id="PF00885">
    <property type="entry name" value="DMRL_synthase"/>
    <property type="match status" value="1"/>
</dbReference>
<comment type="catalytic activity">
    <reaction evidence="6">
        <text>(2S)-2-hydroxy-3-oxobutyl phosphate + 5-amino-6-(D-ribitylamino)uracil = 6,7-dimethyl-8-(1-D-ribityl)lumazine + phosphate + 2 H2O + H(+)</text>
        <dbReference type="Rhea" id="RHEA:26152"/>
        <dbReference type="ChEBI" id="CHEBI:15377"/>
        <dbReference type="ChEBI" id="CHEBI:15378"/>
        <dbReference type="ChEBI" id="CHEBI:15934"/>
        <dbReference type="ChEBI" id="CHEBI:43474"/>
        <dbReference type="ChEBI" id="CHEBI:58201"/>
        <dbReference type="ChEBI" id="CHEBI:58830"/>
        <dbReference type="EC" id="2.5.1.78"/>
    </reaction>
</comment>
<accession>E6PEA5</accession>
<reference evidence="7" key="1">
    <citation type="submission" date="2009-10" db="EMBL/GenBank/DDBJ databases">
        <title>Diversity of trophic interactions inside an arsenic-rich microbial ecosystem.</title>
        <authorList>
            <person name="Bertin P.N."/>
            <person name="Heinrich-Salmeron A."/>
            <person name="Pelletier E."/>
            <person name="Goulhen-Chollet F."/>
            <person name="Arsene-Ploetze F."/>
            <person name="Gallien S."/>
            <person name="Calteau A."/>
            <person name="Vallenet D."/>
            <person name="Casiot C."/>
            <person name="Chane-Woon-Ming B."/>
            <person name="Giloteaux L."/>
            <person name="Barakat M."/>
            <person name="Bonnefoy V."/>
            <person name="Bruneel O."/>
            <person name="Chandler M."/>
            <person name="Cleiss J."/>
            <person name="Duran R."/>
            <person name="Elbaz-Poulichet F."/>
            <person name="Fonknechten N."/>
            <person name="Lauga B."/>
            <person name="Mornico D."/>
            <person name="Ortet P."/>
            <person name="Schaeffer C."/>
            <person name="Siguier P."/>
            <person name="Alexander Thil Smith A."/>
            <person name="Van Dorsselaer A."/>
            <person name="Weissenbach J."/>
            <person name="Medigue C."/>
            <person name="Le Paslier D."/>
        </authorList>
    </citation>
    <scope>NUCLEOTIDE SEQUENCE</scope>
</reference>
<dbReference type="GO" id="GO:0009231">
    <property type="term" value="P:riboflavin biosynthetic process"/>
    <property type="evidence" value="ECO:0007669"/>
    <property type="project" value="UniProtKB-UniPathway"/>
</dbReference>
<protein>
    <recommendedName>
        <fullName evidence="3">6,7-dimethyl-8-ribityllumazine synthase</fullName>
        <ecNumber evidence="3">2.5.1.78</ecNumber>
    </recommendedName>
</protein>
<dbReference type="InterPro" id="IPR002180">
    <property type="entry name" value="LS/RS"/>
</dbReference>
<dbReference type="InterPro" id="IPR036467">
    <property type="entry name" value="LS/RS_sf"/>
</dbReference>
<dbReference type="Gene3D" id="3.40.50.960">
    <property type="entry name" value="Lumazine/riboflavin synthase"/>
    <property type="match status" value="1"/>
</dbReference>
<dbReference type="GO" id="GO:0009349">
    <property type="term" value="C:riboflavin synthase complex"/>
    <property type="evidence" value="ECO:0007669"/>
    <property type="project" value="InterPro"/>
</dbReference>
<dbReference type="PANTHER" id="PTHR21058">
    <property type="entry name" value="6,7-DIMETHYL-8-RIBITYLLUMAZINE SYNTHASE DMRL SYNTHASE LUMAZINE SYNTHASE"/>
    <property type="match status" value="1"/>
</dbReference>
<sequence length="156" mass="16766">MKATDRSDLRRLPVPSCAGKRFAVISARFYHELTEQMIDGAKRALRACGVYDKDVLFFDVPGCYELPLAALKVLQDGEVDAVVALGVVIRGETPHFNFVAGECARGLMDVQMRTGAPVGFGVLTTETLAQAEERADPARGDKGYDAAFAAACLLAL</sequence>
<organism evidence="7">
    <name type="scientific">mine drainage metagenome</name>
    <dbReference type="NCBI Taxonomy" id="410659"/>
    <lineage>
        <taxon>unclassified sequences</taxon>
        <taxon>metagenomes</taxon>
        <taxon>ecological metagenomes</taxon>
    </lineage>
</organism>
<dbReference type="EMBL" id="CABL01000003">
    <property type="protein sequence ID" value="CBH74790.1"/>
    <property type="molecule type" value="Genomic_DNA"/>
</dbReference>
<evidence type="ECO:0000256" key="2">
    <source>
        <dbReference type="ARBA" id="ARBA00007424"/>
    </source>
</evidence>
<dbReference type="NCBIfam" id="TIGR00114">
    <property type="entry name" value="lumazine-synth"/>
    <property type="match status" value="1"/>
</dbReference>
<dbReference type="CDD" id="cd09209">
    <property type="entry name" value="Lumazine_synthase-I"/>
    <property type="match status" value="1"/>
</dbReference>
<dbReference type="EC" id="2.5.1.78" evidence="3"/>
<comment type="caution">
    <text evidence="7">The sequence shown here is derived from an EMBL/GenBank/DDBJ whole genome shotgun (WGS) entry which is preliminary data.</text>
</comment>
<comment type="pathway">
    <text evidence="1">Cofactor biosynthesis; riboflavin biosynthesis; riboflavin from 2-hydroxy-3-oxobutyl phosphate and 5-amino-6-(D-ribitylamino)uracil: step 1/2.</text>
</comment>
<dbReference type="SUPFAM" id="SSF52121">
    <property type="entry name" value="Lumazine synthase"/>
    <property type="match status" value="1"/>
</dbReference>
<dbReference type="GO" id="GO:0005829">
    <property type="term" value="C:cytosol"/>
    <property type="evidence" value="ECO:0007669"/>
    <property type="project" value="TreeGrafter"/>
</dbReference>
<evidence type="ECO:0000313" key="7">
    <source>
        <dbReference type="EMBL" id="CBH74790.1"/>
    </source>
</evidence>
<evidence type="ECO:0000256" key="3">
    <source>
        <dbReference type="ARBA" id="ARBA00012664"/>
    </source>
</evidence>